<dbReference type="AlphaFoldDB" id="A0A3P7E6T6"/>
<dbReference type="OMA" id="LYWMNYL"/>
<name>A0A3P7E6T6_WUCBA</name>
<keyword evidence="2" id="KW-1185">Reference proteome</keyword>
<evidence type="ECO:0000313" key="1">
    <source>
        <dbReference type="EMBL" id="VDM15096.1"/>
    </source>
</evidence>
<dbReference type="Proteomes" id="UP000270924">
    <property type="component" value="Unassembled WGS sequence"/>
</dbReference>
<reference evidence="1 2" key="1">
    <citation type="submission" date="2018-11" db="EMBL/GenBank/DDBJ databases">
        <authorList>
            <consortium name="Pathogen Informatics"/>
        </authorList>
    </citation>
    <scope>NUCLEOTIDE SEQUENCE [LARGE SCALE GENOMIC DNA]</scope>
</reference>
<sequence length="210" mass="24545">MDDDDNDQMMHSIETELLSSEEEFEYSTNQQSTMSFSTTSNLFLNSCYYYYYDLFMQQLATQSLSNQLSLQHLTIIPLLQLAEIERLINSQLITSEYSQLISSSSSSSSSLHLITELLNSILWDQWLCILAKSLTPNQWQFYWLNYLMQFGTIGLPQHLIHFFANATTSANFNFTSNSSLALQMMKEANWMLLQQQFYGMYFLFFVLNLF</sequence>
<organism evidence="1 2">
    <name type="scientific">Wuchereria bancrofti</name>
    <dbReference type="NCBI Taxonomy" id="6293"/>
    <lineage>
        <taxon>Eukaryota</taxon>
        <taxon>Metazoa</taxon>
        <taxon>Ecdysozoa</taxon>
        <taxon>Nematoda</taxon>
        <taxon>Chromadorea</taxon>
        <taxon>Rhabditida</taxon>
        <taxon>Spirurina</taxon>
        <taxon>Spiruromorpha</taxon>
        <taxon>Filarioidea</taxon>
        <taxon>Onchocercidae</taxon>
        <taxon>Wuchereria</taxon>
    </lineage>
</organism>
<evidence type="ECO:0000313" key="2">
    <source>
        <dbReference type="Proteomes" id="UP000270924"/>
    </source>
</evidence>
<dbReference type="OrthoDB" id="5858241at2759"/>
<protein>
    <submittedName>
        <fullName evidence="1">Uncharacterized protein</fullName>
    </submittedName>
</protein>
<dbReference type="EMBL" id="UYWW01007109">
    <property type="protein sequence ID" value="VDM15096.1"/>
    <property type="molecule type" value="Genomic_DNA"/>
</dbReference>
<accession>A0A3P7E6T6</accession>
<proteinExistence type="predicted"/>
<dbReference type="InParanoid" id="A0A3P7E6T6"/>
<gene>
    <name evidence="1" type="ORF">WBA_LOCUS8482</name>
</gene>